<feature type="transmembrane region" description="Helical" evidence="2">
    <location>
        <begin position="204"/>
        <end position="224"/>
    </location>
</feature>
<keyword evidence="5" id="KW-1185">Reference proteome</keyword>
<dbReference type="AlphaFoldDB" id="A0A5S4ZPL5"/>
<evidence type="ECO:0000256" key="2">
    <source>
        <dbReference type="SAM" id="Phobius"/>
    </source>
</evidence>
<feature type="transmembrane region" description="Helical" evidence="2">
    <location>
        <begin position="236"/>
        <end position="258"/>
    </location>
</feature>
<feature type="transmembrane region" description="Helical" evidence="2">
    <location>
        <begin position="60"/>
        <end position="79"/>
    </location>
</feature>
<feature type="transmembrane region" description="Helical" evidence="2">
    <location>
        <begin position="117"/>
        <end position="139"/>
    </location>
</feature>
<gene>
    <name evidence="4" type="ORF">LX24_02218</name>
</gene>
<dbReference type="PANTHER" id="PTHR22911">
    <property type="entry name" value="ACYL-MALONYL CONDENSING ENZYME-RELATED"/>
    <property type="match status" value="1"/>
</dbReference>
<feature type="transmembrane region" description="Helical" evidence="2">
    <location>
        <begin position="172"/>
        <end position="192"/>
    </location>
</feature>
<dbReference type="InterPro" id="IPR037185">
    <property type="entry name" value="EmrE-like"/>
</dbReference>
<evidence type="ECO:0000313" key="5">
    <source>
        <dbReference type="Proteomes" id="UP000323166"/>
    </source>
</evidence>
<dbReference type="SUPFAM" id="SSF103481">
    <property type="entry name" value="Multidrug resistance efflux transporter EmrE"/>
    <property type="match status" value="2"/>
</dbReference>
<feature type="domain" description="EamA" evidence="3">
    <location>
        <begin position="32"/>
        <end position="161"/>
    </location>
</feature>
<organism evidence="4 5">
    <name type="scientific">Desulfallas thermosapovorans DSM 6562</name>
    <dbReference type="NCBI Taxonomy" id="1121431"/>
    <lineage>
        <taxon>Bacteria</taxon>
        <taxon>Bacillati</taxon>
        <taxon>Bacillota</taxon>
        <taxon>Clostridia</taxon>
        <taxon>Eubacteriales</taxon>
        <taxon>Desulfallaceae</taxon>
        <taxon>Desulfallas</taxon>
    </lineage>
</organism>
<comment type="caution">
    <text evidence="4">The sequence shown here is derived from an EMBL/GenBank/DDBJ whole genome shotgun (WGS) entry which is preliminary data.</text>
</comment>
<dbReference type="GO" id="GO:0016020">
    <property type="term" value="C:membrane"/>
    <property type="evidence" value="ECO:0007669"/>
    <property type="project" value="InterPro"/>
</dbReference>
<keyword evidence="2" id="KW-0812">Transmembrane</keyword>
<feature type="transmembrane region" description="Helical" evidence="2">
    <location>
        <begin position="21"/>
        <end position="48"/>
    </location>
</feature>
<dbReference type="EMBL" id="VNHM01000012">
    <property type="protein sequence ID" value="TYO94749.1"/>
    <property type="molecule type" value="Genomic_DNA"/>
</dbReference>
<feature type="transmembrane region" description="Helical" evidence="2">
    <location>
        <begin position="91"/>
        <end position="111"/>
    </location>
</feature>
<evidence type="ECO:0000313" key="4">
    <source>
        <dbReference type="EMBL" id="TYO94749.1"/>
    </source>
</evidence>
<feature type="transmembrane region" description="Helical" evidence="2">
    <location>
        <begin position="148"/>
        <end position="166"/>
    </location>
</feature>
<accession>A0A5S4ZPL5</accession>
<protein>
    <submittedName>
        <fullName evidence="4">Drug/metabolite transporter (DMT)-like permease</fullName>
    </submittedName>
</protein>
<dbReference type="PANTHER" id="PTHR22911:SF76">
    <property type="entry name" value="EAMA DOMAIN-CONTAINING PROTEIN"/>
    <property type="match status" value="1"/>
</dbReference>
<keyword evidence="2" id="KW-1133">Transmembrane helix</keyword>
<feature type="transmembrane region" description="Helical" evidence="2">
    <location>
        <begin position="291"/>
        <end position="308"/>
    </location>
</feature>
<proteinExistence type="inferred from homology"/>
<evidence type="ECO:0000259" key="3">
    <source>
        <dbReference type="Pfam" id="PF00892"/>
    </source>
</evidence>
<keyword evidence="2" id="KW-0472">Membrane</keyword>
<reference evidence="4 5" key="1">
    <citation type="submission" date="2019-07" db="EMBL/GenBank/DDBJ databases">
        <title>Genomic Encyclopedia of Type Strains, Phase I: the one thousand microbial genomes (KMG-I) project.</title>
        <authorList>
            <person name="Kyrpides N."/>
        </authorList>
    </citation>
    <scope>NUCLEOTIDE SEQUENCE [LARGE SCALE GENOMIC DNA]</scope>
    <source>
        <strain evidence="4 5">DSM 6562</strain>
    </source>
</reference>
<feature type="transmembrane region" description="Helical" evidence="2">
    <location>
        <begin position="265"/>
        <end position="285"/>
    </location>
</feature>
<dbReference type="InterPro" id="IPR000620">
    <property type="entry name" value="EamA_dom"/>
</dbReference>
<feature type="domain" description="EamA" evidence="3">
    <location>
        <begin position="173"/>
        <end position="307"/>
    </location>
</feature>
<dbReference type="Pfam" id="PF00892">
    <property type="entry name" value="EamA"/>
    <property type="match status" value="2"/>
</dbReference>
<evidence type="ECO:0000256" key="1">
    <source>
        <dbReference type="ARBA" id="ARBA00007362"/>
    </source>
</evidence>
<name>A0A5S4ZPL5_9FIRM</name>
<comment type="similarity">
    <text evidence="1">Belongs to the EamA transporter family.</text>
</comment>
<dbReference type="Proteomes" id="UP000323166">
    <property type="component" value="Unassembled WGS sequence"/>
</dbReference>
<sequence length="316" mass="34064">MNYSVGRGKTVQLMPHRGSEYIVMSQPLINPYLAVLLGVLASAFSSIFTKAAEAPPLVIALYRMTFTVLMLAPVTLVTGRHELQRLARRDILLACGAGIMLALHFAVWVTSLEYTSIASSTVLVTMQPLFVITGGYLFYKEKISRRGLLGAALALSGSMVVGISDFQVGGQALWGDLLAFLGAIFVAGYMLIGRGLRERLSLLPYIFVVFGSAAVTLFVAVLLFRLPLTPYPPATWLMFVLLAVVPTIMGHTVFNWALRYVKAAVVSVSILGEPVGATILAYFIFSQVPTGLQVAGGLIIITGLVIFIKSTAQSEK</sequence>